<evidence type="ECO:0000259" key="2">
    <source>
        <dbReference type="PROSITE" id="PS51205"/>
    </source>
</evidence>
<feature type="region of interest" description="Disordered" evidence="1">
    <location>
        <begin position="1"/>
        <end position="63"/>
    </location>
</feature>
<evidence type="ECO:0000313" key="3">
    <source>
        <dbReference type="EMBL" id="KAG2392345.1"/>
    </source>
</evidence>
<dbReference type="GO" id="GO:0016192">
    <property type="term" value="P:vesicle-mediated transport"/>
    <property type="evidence" value="ECO:0007669"/>
    <property type="project" value="InterPro"/>
</dbReference>
<evidence type="ECO:0000313" key="4">
    <source>
        <dbReference type="Proteomes" id="UP000816034"/>
    </source>
</evidence>
<dbReference type="GO" id="GO:0005085">
    <property type="term" value="F:guanyl-nucleotide exchange factor activity"/>
    <property type="evidence" value="ECO:0007669"/>
    <property type="project" value="InterPro"/>
</dbReference>
<feature type="domain" description="VPS9" evidence="2">
    <location>
        <begin position="270"/>
        <end position="414"/>
    </location>
</feature>
<comment type="caution">
    <text evidence="3">The sequence shown here is derived from an EMBL/GenBank/DDBJ whole genome shotgun (WGS) entry which is preliminary data.</text>
</comment>
<dbReference type="PANTHER" id="PTHR23101">
    <property type="entry name" value="RAB GDP/GTP EXCHANGE FACTOR"/>
    <property type="match status" value="1"/>
</dbReference>
<dbReference type="PROSITE" id="PS51205">
    <property type="entry name" value="VPS9"/>
    <property type="match status" value="1"/>
</dbReference>
<protein>
    <recommendedName>
        <fullName evidence="2">VPS9 domain-containing protein</fullName>
    </recommendedName>
</protein>
<dbReference type="RefSeq" id="XP_044554239.1">
    <property type="nucleotide sequence ID" value="XM_044688380.1"/>
</dbReference>
<dbReference type="InterPro" id="IPR045046">
    <property type="entry name" value="Vps9-like"/>
</dbReference>
<proteinExistence type="predicted"/>
<gene>
    <name evidence="3" type="ORF">C9374_012597</name>
</gene>
<feature type="compositionally biased region" description="Polar residues" evidence="1">
    <location>
        <begin position="50"/>
        <end position="63"/>
    </location>
</feature>
<dbReference type="GO" id="GO:0005829">
    <property type="term" value="C:cytosol"/>
    <property type="evidence" value="ECO:0007669"/>
    <property type="project" value="TreeGrafter"/>
</dbReference>
<dbReference type="GO" id="GO:0031267">
    <property type="term" value="F:small GTPase binding"/>
    <property type="evidence" value="ECO:0007669"/>
    <property type="project" value="TreeGrafter"/>
</dbReference>
<keyword evidence="4" id="KW-1185">Reference proteome</keyword>
<reference evidence="3 4" key="1">
    <citation type="journal article" date="2018" name="BMC Genomics">
        <title>The genome of Naegleria lovaniensis, the basis for a comparative approach to unravel pathogenicity factors of the human pathogenic amoeba N. fowleri.</title>
        <authorList>
            <person name="Liechti N."/>
            <person name="Schurch N."/>
            <person name="Bruggmann R."/>
            <person name="Wittwer M."/>
        </authorList>
    </citation>
    <scope>NUCLEOTIDE SEQUENCE [LARGE SCALE GENOMIC DNA]</scope>
    <source>
        <strain evidence="3 4">ATCC 30569</strain>
    </source>
</reference>
<dbReference type="AlphaFoldDB" id="A0AA88GWQ5"/>
<dbReference type="EMBL" id="PYSW02000005">
    <property type="protein sequence ID" value="KAG2392345.1"/>
    <property type="molecule type" value="Genomic_DNA"/>
</dbReference>
<feature type="region of interest" description="Disordered" evidence="1">
    <location>
        <begin position="132"/>
        <end position="154"/>
    </location>
</feature>
<dbReference type="GeneID" id="68105051"/>
<sequence>MMATNTSSGSDPSNDKGSSSTNVHQLTHQGSASSLKSTSSSSSLSATNSPVATSPKNPSLPSNSTITTLLSKSGATTFYDWFNHNLTTPITDNIKTAKSFVSSSWKGVMSITNNVKESVNIRRVLEDFVQVGTNSRHSSPARNESTTAPHRDHDQQSFQIQISLTNLIDNVDTLSPLFYNDEFVSFDAYQEFLLDYSKRLNNFMTNYFKIQDNIGINSKKLLELYDMCILITKENSQTNKNKKYANDIDKCIQKWLFEIIAVDGTFNIHQYKDRQLYKKLKLFQNILEPKNLGLPDDFYKNSEAWNECVHLLRKIGQYKTPYGKKIIIERIFRGISEVCSKIDKAFSSDHLLSCTIYLILKACPHNLHSDMWFLVTFCLDGIYEHEGNEIFGFLLTNTYCALEFWDNVPSFNEDGPTGFVNIEKKDSLSACSSGSQGSTSSASTDEEIVFEKFRVDDEEERAKFKKAFKMARRRTYIFEQMIIDNFHQ</sequence>
<organism evidence="3 4">
    <name type="scientific">Naegleria lovaniensis</name>
    <name type="common">Amoeba</name>
    <dbReference type="NCBI Taxonomy" id="51637"/>
    <lineage>
        <taxon>Eukaryota</taxon>
        <taxon>Discoba</taxon>
        <taxon>Heterolobosea</taxon>
        <taxon>Tetramitia</taxon>
        <taxon>Eutetramitia</taxon>
        <taxon>Vahlkampfiidae</taxon>
        <taxon>Naegleria</taxon>
    </lineage>
</organism>
<dbReference type="InterPro" id="IPR003123">
    <property type="entry name" value="VPS9"/>
</dbReference>
<feature type="compositionally biased region" description="Polar residues" evidence="1">
    <location>
        <begin position="1"/>
        <end position="30"/>
    </location>
</feature>
<feature type="compositionally biased region" description="Low complexity" evidence="1">
    <location>
        <begin position="31"/>
        <end position="49"/>
    </location>
</feature>
<dbReference type="GO" id="GO:0030139">
    <property type="term" value="C:endocytic vesicle"/>
    <property type="evidence" value="ECO:0007669"/>
    <property type="project" value="TreeGrafter"/>
</dbReference>
<accession>A0AA88GWQ5</accession>
<evidence type="ECO:0000256" key="1">
    <source>
        <dbReference type="SAM" id="MobiDB-lite"/>
    </source>
</evidence>
<dbReference type="Gene3D" id="1.20.1050.80">
    <property type="entry name" value="VPS9 domain"/>
    <property type="match status" value="1"/>
</dbReference>
<dbReference type="Pfam" id="PF02204">
    <property type="entry name" value="VPS9"/>
    <property type="match status" value="1"/>
</dbReference>
<name>A0AA88GWQ5_NAELO</name>
<dbReference type="PANTHER" id="PTHR23101:SF25">
    <property type="entry name" value="GTPASE-ACTIVATING PROTEIN AND VPS9 DOMAIN-CONTAINING PROTEIN 1"/>
    <property type="match status" value="1"/>
</dbReference>
<dbReference type="InterPro" id="IPR037191">
    <property type="entry name" value="VPS9_dom_sf"/>
</dbReference>
<dbReference type="SUPFAM" id="SSF109993">
    <property type="entry name" value="VPS9 domain"/>
    <property type="match status" value="1"/>
</dbReference>
<feature type="compositionally biased region" description="Polar residues" evidence="1">
    <location>
        <begin position="132"/>
        <end position="148"/>
    </location>
</feature>
<dbReference type="Proteomes" id="UP000816034">
    <property type="component" value="Unassembled WGS sequence"/>
</dbReference>